<dbReference type="SUPFAM" id="SSF48366">
    <property type="entry name" value="Ras GEF"/>
    <property type="match status" value="1"/>
</dbReference>
<name>A0A915CQ03_9BILA</name>
<evidence type="ECO:0000313" key="7">
    <source>
        <dbReference type="WBParaSite" id="jg10891"/>
    </source>
</evidence>
<feature type="domain" description="Ras-GEF" evidence="4">
    <location>
        <begin position="702"/>
        <end position="772"/>
    </location>
</feature>
<feature type="compositionally biased region" description="Acidic residues" evidence="3">
    <location>
        <begin position="199"/>
        <end position="218"/>
    </location>
</feature>
<dbReference type="Proteomes" id="UP000887574">
    <property type="component" value="Unplaced"/>
</dbReference>
<evidence type="ECO:0000256" key="1">
    <source>
        <dbReference type="ARBA" id="ARBA00022658"/>
    </source>
</evidence>
<dbReference type="GO" id="GO:0005085">
    <property type="term" value="F:guanyl-nucleotide exchange factor activity"/>
    <property type="evidence" value="ECO:0007669"/>
    <property type="project" value="UniProtKB-KW"/>
</dbReference>
<evidence type="ECO:0000256" key="2">
    <source>
        <dbReference type="PROSITE-ProRule" id="PRU00168"/>
    </source>
</evidence>
<feature type="region of interest" description="Disordered" evidence="3">
    <location>
        <begin position="192"/>
        <end position="226"/>
    </location>
</feature>
<protein>
    <submittedName>
        <fullName evidence="7">Uncharacterized protein</fullName>
    </submittedName>
</protein>
<feature type="compositionally biased region" description="Basic and acidic residues" evidence="3">
    <location>
        <begin position="402"/>
        <end position="422"/>
    </location>
</feature>
<dbReference type="InterPro" id="IPR000651">
    <property type="entry name" value="Ras-like_Gua-exchang_fac_N"/>
</dbReference>
<keyword evidence="1 2" id="KW-0344">Guanine-nucleotide releasing factor</keyword>
<feature type="compositionally biased region" description="Polar residues" evidence="3">
    <location>
        <begin position="123"/>
        <end position="143"/>
    </location>
</feature>
<feature type="domain" description="N-terminal Ras-GEF" evidence="5">
    <location>
        <begin position="546"/>
        <end position="674"/>
    </location>
</feature>
<dbReference type="Pfam" id="PF00618">
    <property type="entry name" value="RasGEF_N"/>
    <property type="match status" value="1"/>
</dbReference>
<organism evidence="6 7">
    <name type="scientific">Ditylenchus dipsaci</name>
    <dbReference type="NCBI Taxonomy" id="166011"/>
    <lineage>
        <taxon>Eukaryota</taxon>
        <taxon>Metazoa</taxon>
        <taxon>Ecdysozoa</taxon>
        <taxon>Nematoda</taxon>
        <taxon>Chromadorea</taxon>
        <taxon>Rhabditida</taxon>
        <taxon>Tylenchina</taxon>
        <taxon>Tylenchomorpha</taxon>
        <taxon>Sphaerularioidea</taxon>
        <taxon>Anguinidae</taxon>
        <taxon>Anguininae</taxon>
        <taxon>Ditylenchus</taxon>
    </lineage>
</organism>
<dbReference type="Gene3D" id="1.20.870.10">
    <property type="entry name" value="Son of sevenless (SoS) protein Chain: S domain 1"/>
    <property type="match status" value="1"/>
</dbReference>
<evidence type="ECO:0000259" key="4">
    <source>
        <dbReference type="PROSITE" id="PS50009"/>
    </source>
</evidence>
<feature type="region of interest" description="Disordered" evidence="3">
    <location>
        <begin position="120"/>
        <end position="143"/>
    </location>
</feature>
<dbReference type="Gene3D" id="1.10.840.10">
    <property type="entry name" value="Ras guanine-nucleotide exchange factors catalytic domain"/>
    <property type="match status" value="1"/>
</dbReference>
<evidence type="ECO:0000313" key="6">
    <source>
        <dbReference type="Proteomes" id="UP000887574"/>
    </source>
</evidence>
<keyword evidence="6" id="KW-1185">Reference proteome</keyword>
<dbReference type="PROSITE" id="PS50212">
    <property type="entry name" value="RASGEF_NTER"/>
    <property type="match status" value="1"/>
</dbReference>
<dbReference type="PANTHER" id="PTHR23113:SF224">
    <property type="entry name" value="RAP GUANINE NUCLEOTIDE EXCHANGE FACTOR 1"/>
    <property type="match status" value="1"/>
</dbReference>
<dbReference type="InterPro" id="IPR008937">
    <property type="entry name" value="Ras-like_GEF"/>
</dbReference>
<dbReference type="SMART" id="SM00229">
    <property type="entry name" value="RasGEFN"/>
    <property type="match status" value="1"/>
</dbReference>
<dbReference type="PROSITE" id="PS50009">
    <property type="entry name" value="RASGEF_CAT"/>
    <property type="match status" value="1"/>
</dbReference>
<feature type="region of interest" description="Disordered" evidence="3">
    <location>
        <begin position="397"/>
        <end position="423"/>
    </location>
</feature>
<proteinExistence type="predicted"/>
<dbReference type="PANTHER" id="PTHR23113">
    <property type="entry name" value="GUANINE NUCLEOTIDE EXCHANGE FACTOR"/>
    <property type="match status" value="1"/>
</dbReference>
<dbReference type="GO" id="GO:0007265">
    <property type="term" value="P:Ras protein signal transduction"/>
    <property type="evidence" value="ECO:0007669"/>
    <property type="project" value="TreeGrafter"/>
</dbReference>
<dbReference type="GO" id="GO:0005886">
    <property type="term" value="C:plasma membrane"/>
    <property type="evidence" value="ECO:0007669"/>
    <property type="project" value="TreeGrafter"/>
</dbReference>
<dbReference type="Pfam" id="PF00617">
    <property type="entry name" value="RasGEF"/>
    <property type="match status" value="1"/>
</dbReference>
<sequence>MRRILPRLKLSQIKRSFTVGSISSNDMTSYFAHSTSMSLPKHLHLTLRYLQENNELKDSINTLFNWLDDQIYENFSSTLANKPADQSTEATQLGLKHLASLEKCLLKIFSGKEGAQFHDDTLIPTNNDSSSNHQTDNLVSRSSKIPVTERNEVIASNVNIIPQNDSYFCDTAINQLIEQLRLRKIERFEPKFPELAKPEDDDSDDSDSGVQIDEEREEREEQTHANVCEERIERESDREIRTRKTRTVNTSKTKKCVTIRTQGTVKLCEDDFASFKDDSNLDCSKIFAARFPQKSTEMVRELADNFNLPKLQPETDLHSNLYDTSNNGNASKSSLIKVSSTTSQCVAKKVKHNGRLISENEAHKTDLANLDMKETQIYQGFVMLDCKGEGAYEENSIIGCGRPDKQSSKKSGREGENEKEMSPTKTNVMEFTKTYGDENVEGKQNFFQASTLASYITLNDNLRFYEEQQRKKISYTYGSNNGTAPTHDYVDLKQLLQSWDSLSENISIPTKYLDESEETELEKFLQPSLEIVTDFLVLRAKDQYSKPTEVRGGPKTALIVYATQTCSLLYQEAFLVTYRSFVSSKELIKKLITRYLYMNSVASREQKTASQEQKAARQTFSLLVRVVHELCTIELTRELVTTVTSFVYKLIRAGNYDFARILRRRLIERIEEKSMNTRPYSAYYSDALSGSAKHVPSIFEFRSSVLAKQITALDAELFNKIEPAEMLWWAEDQNELKSPNVVTFTEHFNRVSYWFAPKSFLSLPKEREKNIC</sequence>
<reference evidence="7" key="1">
    <citation type="submission" date="2022-11" db="UniProtKB">
        <authorList>
            <consortium name="WormBaseParasite"/>
        </authorList>
    </citation>
    <scope>IDENTIFICATION</scope>
</reference>
<evidence type="ECO:0000256" key="3">
    <source>
        <dbReference type="SAM" id="MobiDB-lite"/>
    </source>
</evidence>
<evidence type="ECO:0000259" key="5">
    <source>
        <dbReference type="PROSITE" id="PS50212"/>
    </source>
</evidence>
<dbReference type="InterPro" id="IPR036964">
    <property type="entry name" value="RASGEF_cat_dom_sf"/>
</dbReference>
<accession>A0A915CQ03</accession>
<dbReference type="WBParaSite" id="jg10891">
    <property type="protein sequence ID" value="jg10891"/>
    <property type="gene ID" value="jg10891"/>
</dbReference>
<dbReference type="AlphaFoldDB" id="A0A915CQ03"/>
<dbReference type="InterPro" id="IPR023578">
    <property type="entry name" value="Ras_GEF_dom_sf"/>
</dbReference>
<dbReference type="InterPro" id="IPR001895">
    <property type="entry name" value="RASGEF_cat_dom"/>
</dbReference>